<comment type="subcellular location">
    <subcellularLocation>
        <location evidence="1">Cell envelope</location>
    </subcellularLocation>
</comment>
<feature type="signal peptide" evidence="7">
    <location>
        <begin position="1"/>
        <end position="27"/>
    </location>
</feature>
<evidence type="ECO:0000256" key="4">
    <source>
        <dbReference type="ARBA" id="ARBA00023002"/>
    </source>
</evidence>
<name>A0ABM7UG90_9LEPT</name>
<evidence type="ECO:0000313" key="10">
    <source>
        <dbReference type="Proteomes" id="UP000245263"/>
    </source>
</evidence>
<keyword evidence="3 6" id="KW-0479">Metal-binding</keyword>
<sequence length="357" mass="40019">MLLKMQLYSPKCIYKTFLLLTSIWLFSACNTDFDLKKKEDSDNTRLLAAYLYQIPGGAEIQAEARIKIGLLPPKTPGSESDTPAQITLGNKIFRDNTLSLNHVQSCHTCHPLDGNSAGMDSQSTSRGTSGQIGRRNAPTILNVGYLPIIFWDGRKQNLFDQAVAPFLDSLEMALPSEAELLTRLQNNSSYTGLFQNAFPDSPAISINSLRNALSAFERSLVSKSRFDDFIEWDLRALNNEEKQGLKTFMDLGCTNCHSGYLLGGNQFKKLDSFYSYNTNDLGRFEFTGNQDDKSFFKVPPLRNVALTAPYFHDGSVRTLKEAVTRMNQYEMSRPMTDSEINSIVTFLKSLSDKTKSN</sequence>
<keyword evidence="2 6" id="KW-0349">Heme</keyword>
<evidence type="ECO:0000256" key="1">
    <source>
        <dbReference type="ARBA" id="ARBA00004196"/>
    </source>
</evidence>
<gene>
    <name evidence="9" type="primary">mauG_1</name>
    <name evidence="9" type="ORF">LPTSP3_g04160</name>
</gene>
<dbReference type="Pfam" id="PF03150">
    <property type="entry name" value="CCP_MauG"/>
    <property type="match status" value="1"/>
</dbReference>
<dbReference type="InterPro" id="IPR004852">
    <property type="entry name" value="Di-haem_cyt_c_peroxidsae"/>
</dbReference>
<accession>A0ABM7UG90</accession>
<dbReference type="InterPro" id="IPR009056">
    <property type="entry name" value="Cyt_c-like_dom"/>
</dbReference>
<dbReference type="InterPro" id="IPR036909">
    <property type="entry name" value="Cyt_c-like_dom_sf"/>
</dbReference>
<dbReference type="PANTHER" id="PTHR30600:SF7">
    <property type="entry name" value="CYTOCHROME C PEROXIDASE-RELATED"/>
    <property type="match status" value="1"/>
</dbReference>
<reference evidence="9 10" key="1">
    <citation type="submission" date="2021-08" db="EMBL/GenBank/DDBJ databases">
        <title>Complete genome sequence of Leptospira kobayashii strain E30.</title>
        <authorList>
            <person name="Nakao R."/>
            <person name="Nakamura S."/>
            <person name="Masuzawa T."/>
            <person name="Koizumi N."/>
        </authorList>
    </citation>
    <scope>NUCLEOTIDE SEQUENCE [LARGE SCALE GENOMIC DNA]</scope>
    <source>
        <strain evidence="9 10">E30</strain>
    </source>
</reference>
<proteinExistence type="predicted"/>
<keyword evidence="9" id="KW-0575">Peroxidase</keyword>
<feature type="chain" id="PRO_5045822488" evidence="7">
    <location>
        <begin position="28"/>
        <end position="357"/>
    </location>
</feature>
<dbReference type="PROSITE" id="PS51257">
    <property type="entry name" value="PROKAR_LIPOPROTEIN"/>
    <property type="match status" value="1"/>
</dbReference>
<dbReference type="PANTHER" id="PTHR30600">
    <property type="entry name" value="CYTOCHROME C PEROXIDASE-RELATED"/>
    <property type="match status" value="1"/>
</dbReference>
<dbReference type="InterPro" id="IPR051395">
    <property type="entry name" value="Cytochrome_c_Peroxidase/MauG"/>
</dbReference>
<protein>
    <submittedName>
        <fullName evidence="9">Cytochrome-c peroxidase</fullName>
    </submittedName>
</protein>
<dbReference type="Proteomes" id="UP000245263">
    <property type="component" value="Chromosome 1"/>
</dbReference>
<evidence type="ECO:0000256" key="2">
    <source>
        <dbReference type="ARBA" id="ARBA00022617"/>
    </source>
</evidence>
<dbReference type="Pfam" id="PF00034">
    <property type="entry name" value="Cytochrom_C"/>
    <property type="match status" value="1"/>
</dbReference>
<dbReference type="SUPFAM" id="SSF46626">
    <property type="entry name" value="Cytochrome c"/>
    <property type="match status" value="2"/>
</dbReference>
<dbReference type="Gene3D" id="1.10.760.10">
    <property type="entry name" value="Cytochrome c-like domain"/>
    <property type="match status" value="2"/>
</dbReference>
<evidence type="ECO:0000256" key="3">
    <source>
        <dbReference type="ARBA" id="ARBA00022723"/>
    </source>
</evidence>
<keyword evidence="5 6" id="KW-0408">Iron</keyword>
<keyword evidence="10" id="KW-1185">Reference proteome</keyword>
<keyword evidence="7" id="KW-0732">Signal</keyword>
<evidence type="ECO:0000256" key="6">
    <source>
        <dbReference type="PROSITE-ProRule" id="PRU00433"/>
    </source>
</evidence>
<dbReference type="EMBL" id="AP025028">
    <property type="protein sequence ID" value="BDA77486.1"/>
    <property type="molecule type" value="Genomic_DNA"/>
</dbReference>
<dbReference type="GO" id="GO:0004601">
    <property type="term" value="F:peroxidase activity"/>
    <property type="evidence" value="ECO:0007669"/>
    <property type="project" value="UniProtKB-KW"/>
</dbReference>
<keyword evidence="4" id="KW-0560">Oxidoreductase</keyword>
<feature type="domain" description="Cytochrome c" evidence="8">
    <location>
        <begin position="84"/>
        <end position="214"/>
    </location>
</feature>
<evidence type="ECO:0000256" key="7">
    <source>
        <dbReference type="SAM" id="SignalP"/>
    </source>
</evidence>
<dbReference type="PROSITE" id="PS51007">
    <property type="entry name" value="CYTC"/>
    <property type="match status" value="2"/>
</dbReference>
<evidence type="ECO:0000256" key="5">
    <source>
        <dbReference type="ARBA" id="ARBA00023004"/>
    </source>
</evidence>
<evidence type="ECO:0000259" key="8">
    <source>
        <dbReference type="PROSITE" id="PS51007"/>
    </source>
</evidence>
<feature type="domain" description="Cytochrome c" evidence="8">
    <location>
        <begin position="239"/>
        <end position="351"/>
    </location>
</feature>
<organism evidence="9 10">
    <name type="scientific">Leptospira kobayashii</name>
    <dbReference type="NCBI Taxonomy" id="1917830"/>
    <lineage>
        <taxon>Bacteria</taxon>
        <taxon>Pseudomonadati</taxon>
        <taxon>Spirochaetota</taxon>
        <taxon>Spirochaetia</taxon>
        <taxon>Leptospirales</taxon>
        <taxon>Leptospiraceae</taxon>
        <taxon>Leptospira</taxon>
    </lineage>
</organism>
<evidence type="ECO:0000313" key="9">
    <source>
        <dbReference type="EMBL" id="BDA77486.1"/>
    </source>
</evidence>